<evidence type="ECO:0000313" key="1">
    <source>
        <dbReference type="EMBL" id="GFN95146.1"/>
    </source>
</evidence>
<comment type="caution">
    <text evidence="1">The sequence shown here is derived from an EMBL/GenBank/DDBJ whole genome shotgun (WGS) entry which is preliminary data.</text>
</comment>
<organism evidence="1 2">
    <name type="scientific">Plakobranchus ocellatus</name>
    <dbReference type="NCBI Taxonomy" id="259542"/>
    <lineage>
        <taxon>Eukaryota</taxon>
        <taxon>Metazoa</taxon>
        <taxon>Spiralia</taxon>
        <taxon>Lophotrochozoa</taxon>
        <taxon>Mollusca</taxon>
        <taxon>Gastropoda</taxon>
        <taxon>Heterobranchia</taxon>
        <taxon>Euthyneura</taxon>
        <taxon>Panpulmonata</taxon>
        <taxon>Sacoglossa</taxon>
        <taxon>Placobranchoidea</taxon>
        <taxon>Plakobranchidae</taxon>
        <taxon>Plakobranchus</taxon>
    </lineage>
</organism>
<dbReference type="Proteomes" id="UP000735302">
    <property type="component" value="Unassembled WGS sequence"/>
</dbReference>
<proteinExistence type="predicted"/>
<protein>
    <submittedName>
        <fullName evidence="1">Uncharacterized protein</fullName>
    </submittedName>
</protein>
<dbReference type="AlphaFoldDB" id="A0AAV3ZIK1"/>
<evidence type="ECO:0000313" key="2">
    <source>
        <dbReference type="Proteomes" id="UP000735302"/>
    </source>
</evidence>
<keyword evidence="2" id="KW-1185">Reference proteome</keyword>
<name>A0AAV3ZIK1_9GAST</name>
<reference evidence="1 2" key="1">
    <citation type="journal article" date="2021" name="Elife">
        <title>Chloroplast acquisition without the gene transfer in kleptoplastic sea slugs, Plakobranchus ocellatus.</title>
        <authorList>
            <person name="Maeda T."/>
            <person name="Takahashi S."/>
            <person name="Yoshida T."/>
            <person name="Shimamura S."/>
            <person name="Takaki Y."/>
            <person name="Nagai Y."/>
            <person name="Toyoda A."/>
            <person name="Suzuki Y."/>
            <person name="Arimoto A."/>
            <person name="Ishii H."/>
            <person name="Satoh N."/>
            <person name="Nishiyama T."/>
            <person name="Hasebe M."/>
            <person name="Maruyama T."/>
            <person name="Minagawa J."/>
            <person name="Obokata J."/>
            <person name="Shigenobu S."/>
        </authorList>
    </citation>
    <scope>NUCLEOTIDE SEQUENCE [LARGE SCALE GENOMIC DNA]</scope>
</reference>
<gene>
    <name evidence="1" type="ORF">PoB_002165200</name>
</gene>
<accession>A0AAV3ZIK1</accession>
<sequence length="114" mass="12911">MCSGSLCSVVSKSTSNVLMLRMRKSLSVDPHWRRRDLSWLTWRTAVAVSVGAHWRQQFTCPTIHVLKYSLSLMRAHIKSATCRSVGAILCVLQPGLTPRLCRIRERGLPLRDHA</sequence>
<dbReference type="EMBL" id="BLXT01002484">
    <property type="protein sequence ID" value="GFN95146.1"/>
    <property type="molecule type" value="Genomic_DNA"/>
</dbReference>